<organism evidence="1 2">
    <name type="scientific">Aphis craccivora</name>
    <name type="common">Cowpea aphid</name>
    <dbReference type="NCBI Taxonomy" id="307492"/>
    <lineage>
        <taxon>Eukaryota</taxon>
        <taxon>Metazoa</taxon>
        <taxon>Ecdysozoa</taxon>
        <taxon>Arthropoda</taxon>
        <taxon>Hexapoda</taxon>
        <taxon>Insecta</taxon>
        <taxon>Pterygota</taxon>
        <taxon>Neoptera</taxon>
        <taxon>Paraneoptera</taxon>
        <taxon>Hemiptera</taxon>
        <taxon>Sternorrhyncha</taxon>
        <taxon>Aphidomorpha</taxon>
        <taxon>Aphidoidea</taxon>
        <taxon>Aphididae</taxon>
        <taxon>Aphidini</taxon>
        <taxon>Aphis</taxon>
        <taxon>Aphis</taxon>
    </lineage>
</organism>
<evidence type="ECO:0000313" key="1">
    <source>
        <dbReference type="EMBL" id="KAF0713958.1"/>
    </source>
</evidence>
<dbReference type="Proteomes" id="UP000478052">
    <property type="component" value="Unassembled WGS sequence"/>
</dbReference>
<name>A0A6G0VZ17_APHCR</name>
<feature type="non-terminal residue" evidence="1">
    <location>
        <position position="1"/>
    </location>
</feature>
<protein>
    <recommendedName>
        <fullName evidence="3">Nucleic-acid-binding protein</fullName>
    </recommendedName>
</protein>
<proteinExistence type="predicted"/>
<gene>
    <name evidence="1" type="ORF">FWK35_00029669</name>
</gene>
<keyword evidence="2" id="KW-1185">Reference proteome</keyword>
<dbReference type="OrthoDB" id="6624230at2759"/>
<evidence type="ECO:0008006" key="3">
    <source>
        <dbReference type="Google" id="ProtNLM"/>
    </source>
</evidence>
<sequence>AFDSTNSAIFKLTSLCFTKIKVEAPYPKKDIPQCLRCQSYGHTRTYCSHQPRCVRCGDLHDTSLCLKNRNEPTKCALYGGPHPANYKGCSVHKDIIKTHPVTSSNIQKPSQADFPPLPKINEHTNLPQNTPSLTQSASSNINEQLSSFINDFRLLINPLISLLTTLIDKLINNNGRQ</sequence>
<evidence type="ECO:0000313" key="2">
    <source>
        <dbReference type="Proteomes" id="UP000478052"/>
    </source>
</evidence>
<comment type="caution">
    <text evidence="1">The sequence shown here is derived from an EMBL/GenBank/DDBJ whole genome shotgun (WGS) entry which is preliminary data.</text>
</comment>
<dbReference type="EMBL" id="VUJU01010523">
    <property type="protein sequence ID" value="KAF0713958.1"/>
    <property type="molecule type" value="Genomic_DNA"/>
</dbReference>
<reference evidence="1 2" key="1">
    <citation type="submission" date="2019-08" db="EMBL/GenBank/DDBJ databases">
        <title>Whole genome of Aphis craccivora.</title>
        <authorList>
            <person name="Voronova N.V."/>
            <person name="Shulinski R.S."/>
            <person name="Bandarenka Y.V."/>
            <person name="Zhorov D.G."/>
            <person name="Warner D."/>
        </authorList>
    </citation>
    <scope>NUCLEOTIDE SEQUENCE [LARGE SCALE GENOMIC DNA]</scope>
    <source>
        <strain evidence="1">180601</strain>
        <tissue evidence="1">Whole Body</tissue>
    </source>
</reference>
<dbReference type="AlphaFoldDB" id="A0A6G0VZ17"/>
<accession>A0A6G0VZ17</accession>